<name>A0A1A8XMQ1_9PROT</name>
<dbReference type="NCBIfam" id="TIGR01845">
    <property type="entry name" value="outer_NodT"/>
    <property type="match status" value="1"/>
</dbReference>
<sequence>MKRPAKSAPLAAAHGGGMRRATVVAIACSLVAGCMIGPDYHRPEIAAPGTYLYEPKQTAATANVEFWKQFDDPVLDALIAEALANNKNVKIAAANVEQAAGVLTSTRSPLFPQLNYQGSAARERFSQGGLDKLPSGISNPTNAYQVLAGASWEIDLWGRVRRLTESAQASLLASDEARRGVILSLVASVASGYLQLRGLDEQLVIAQRTLDSYAESLRLMELKFKYGRVSQMNVEQAKARYQTAAAQLPRIRRDIALTEDALSVLLGNPPGRIPRGKGIFALTLPPVPPGVPSELLERRPDLLQAEQQLIAANALIGAAKAQYFPTISLTGALGTASTDLANLFTGPARAWSYAGALAGPIFTGGAIAGQVAQAEAAQQAALLSYELAIQSAFADVDNALISRETLNDQLAAQAQLVDALRGYSRLAQLLFDGGRAPYSTVLQAEEQLFPAELDWAAAQAQLCISLVNIYKAMGGGWVMAAEKLTAKLPSN</sequence>
<gene>
    <name evidence="3" type="ORF">ACCAA_330026</name>
</gene>
<evidence type="ECO:0000256" key="1">
    <source>
        <dbReference type="ARBA" id="ARBA00007613"/>
    </source>
</evidence>
<dbReference type="InterPro" id="IPR003423">
    <property type="entry name" value="OMP_efflux"/>
</dbReference>
<dbReference type="InterPro" id="IPR010131">
    <property type="entry name" value="MdtP/NodT-like"/>
</dbReference>
<evidence type="ECO:0000313" key="4">
    <source>
        <dbReference type="Proteomes" id="UP000199169"/>
    </source>
</evidence>
<evidence type="ECO:0000313" key="3">
    <source>
        <dbReference type="EMBL" id="SBT06435.1"/>
    </source>
</evidence>
<organism evidence="3 4">
    <name type="scientific">Candidatus Accumulibacter aalborgensis</name>
    <dbReference type="NCBI Taxonomy" id="1860102"/>
    <lineage>
        <taxon>Bacteria</taxon>
        <taxon>Pseudomonadati</taxon>
        <taxon>Pseudomonadota</taxon>
        <taxon>Betaproteobacteria</taxon>
        <taxon>Candidatus Accumulibacter</taxon>
    </lineage>
</organism>
<dbReference type="SUPFAM" id="SSF56954">
    <property type="entry name" value="Outer membrane efflux proteins (OEP)"/>
    <property type="match status" value="1"/>
</dbReference>
<dbReference type="AlphaFoldDB" id="A0A1A8XMQ1"/>
<dbReference type="Gene3D" id="1.20.1600.10">
    <property type="entry name" value="Outer membrane efflux proteins (OEP)"/>
    <property type="match status" value="1"/>
</dbReference>
<protein>
    <submittedName>
        <fullName evidence="3">RND efflux system, outer membrane lipoprotein, NodT family</fullName>
    </submittedName>
</protein>
<proteinExistence type="inferred from homology"/>
<dbReference type="Proteomes" id="UP000199169">
    <property type="component" value="Unassembled WGS sequence"/>
</dbReference>
<evidence type="ECO:0000256" key="2">
    <source>
        <dbReference type="RuleBase" id="RU362097"/>
    </source>
</evidence>
<reference evidence="3 4" key="1">
    <citation type="submission" date="2016-06" db="EMBL/GenBank/DDBJ databases">
        <authorList>
            <person name="Kjaerup R.B."/>
            <person name="Dalgaard T.S."/>
            <person name="Juul-Madsen H.R."/>
        </authorList>
    </citation>
    <scope>NUCLEOTIDE SEQUENCE [LARGE SCALE GENOMIC DNA]</scope>
    <source>
        <strain evidence="3">3</strain>
    </source>
</reference>
<dbReference type="RefSeq" id="WP_342674047.1">
    <property type="nucleotide sequence ID" value="NZ_FLQX01000109.1"/>
</dbReference>
<keyword evidence="2" id="KW-1134">Transmembrane beta strand</keyword>
<dbReference type="PANTHER" id="PTHR30203">
    <property type="entry name" value="OUTER MEMBRANE CATION EFFLUX PROTEIN"/>
    <property type="match status" value="1"/>
</dbReference>
<dbReference type="GO" id="GO:0005886">
    <property type="term" value="C:plasma membrane"/>
    <property type="evidence" value="ECO:0007669"/>
    <property type="project" value="UniProtKB-SubCell"/>
</dbReference>
<comment type="similarity">
    <text evidence="1 2">Belongs to the outer membrane factor (OMF) (TC 1.B.17) family.</text>
</comment>
<dbReference type="STRING" id="1860102.ACCAA_330026"/>
<dbReference type="EMBL" id="FLQX01000109">
    <property type="protein sequence ID" value="SBT06435.1"/>
    <property type="molecule type" value="Genomic_DNA"/>
</dbReference>
<accession>A0A1A8XMQ1</accession>
<comment type="subcellular location">
    <subcellularLocation>
        <location evidence="2">Cell membrane</location>
        <topology evidence="2">Lipid-anchor</topology>
    </subcellularLocation>
</comment>
<dbReference type="Gene3D" id="2.20.200.10">
    <property type="entry name" value="Outer membrane efflux proteins (OEP)"/>
    <property type="match status" value="1"/>
</dbReference>
<keyword evidence="2 3" id="KW-0449">Lipoprotein</keyword>
<dbReference type="PANTHER" id="PTHR30203:SF33">
    <property type="entry name" value="BLR4455 PROTEIN"/>
    <property type="match status" value="1"/>
</dbReference>
<keyword evidence="4" id="KW-1185">Reference proteome</keyword>
<keyword evidence="2" id="KW-0812">Transmembrane</keyword>
<keyword evidence="2" id="KW-0472">Membrane</keyword>
<keyword evidence="2" id="KW-0564">Palmitate</keyword>
<dbReference type="PROSITE" id="PS51257">
    <property type="entry name" value="PROKAR_LIPOPROTEIN"/>
    <property type="match status" value="1"/>
</dbReference>
<dbReference type="Pfam" id="PF02321">
    <property type="entry name" value="OEP"/>
    <property type="match status" value="2"/>
</dbReference>
<dbReference type="GO" id="GO:0015562">
    <property type="term" value="F:efflux transmembrane transporter activity"/>
    <property type="evidence" value="ECO:0007669"/>
    <property type="project" value="InterPro"/>
</dbReference>